<dbReference type="AlphaFoldDB" id="A0A931N5T9"/>
<dbReference type="Gene3D" id="3.20.20.30">
    <property type="entry name" value="Luciferase-like domain"/>
    <property type="match status" value="1"/>
</dbReference>
<dbReference type="CDD" id="cd01097">
    <property type="entry name" value="Tetrahydromethanopterin_reductase"/>
    <property type="match status" value="1"/>
</dbReference>
<gene>
    <name evidence="3" type="ORF">IT779_26185</name>
</gene>
<name>A0A931N5T9_9NOCA</name>
<dbReference type="PANTHER" id="PTHR43244">
    <property type="match status" value="1"/>
</dbReference>
<dbReference type="NCBIfam" id="TIGR03559">
    <property type="entry name" value="F420_Rv3520c"/>
    <property type="match status" value="1"/>
</dbReference>
<feature type="domain" description="Luciferase-like" evidence="2">
    <location>
        <begin position="11"/>
        <end position="321"/>
    </location>
</feature>
<accession>A0A931N5T9</accession>
<evidence type="ECO:0000313" key="4">
    <source>
        <dbReference type="Proteomes" id="UP000655751"/>
    </source>
</evidence>
<reference evidence="3" key="1">
    <citation type="submission" date="2020-11" db="EMBL/GenBank/DDBJ databases">
        <title>Nocardia NEAU-351.nov., a novel actinomycete isolated from the cow dung.</title>
        <authorList>
            <person name="Zhang X."/>
        </authorList>
    </citation>
    <scope>NUCLEOTIDE SEQUENCE</scope>
    <source>
        <strain evidence="3">NEAU-351</strain>
    </source>
</reference>
<evidence type="ECO:0000259" key="2">
    <source>
        <dbReference type="Pfam" id="PF00296"/>
    </source>
</evidence>
<protein>
    <submittedName>
        <fullName evidence="3">LLM class F420-dependent oxidoreductase</fullName>
    </submittedName>
</protein>
<dbReference type="SUPFAM" id="SSF51679">
    <property type="entry name" value="Bacterial luciferase-like"/>
    <property type="match status" value="1"/>
</dbReference>
<dbReference type="InterPro" id="IPR050564">
    <property type="entry name" value="F420-G6PD/mer"/>
</dbReference>
<organism evidence="3 4">
    <name type="scientific">Nocardia bovistercoris</name>
    <dbReference type="NCBI Taxonomy" id="2785916"/>
    <lineage>
        <taxon>Bacteria</taxon>
        <taxon>Bacillati</taxon>
        <taxon>Actinomycetota</taxon>
        <taxon>Actinomycetes</taxon>
        <taxon>Mycobacteriales</taxon>
        <taxon>Nocardiaceae</taxon>
        <taxon>Nocardia</taxon>
    </lineage>
</organism>
<dbReference type="InterPro" id="IPR011251">
    <property type="entry name" value="Luciferase-like_dom"/>
</dbReference>
<keyword evidence="1" id="KW-0560">Oxidoreductase</keyword>
<dbReference type="GO" id="GO:0016705">
    <property type="term" value="F:oxidoreductase activity, acting on paired donors, with incorporation or reduction of molecular oxygen"/>
    <property type="evidence" value="ECO:0007669"/>
    <property type="project" value="InterPro"/>
</dbReference>
<dbReference type="EMBL" id="JADMLG010000012">
    <property type="protein sequence ID" value="MBH0779766.1"/>
    <property type="molecule type" value="Genomic_DNA"/>
</dbReference>
<sequence>MSALRLAVMLAPSADVDRDAALARAYEDAGVDVLAVPEAYGVDAVSWLGYLASVTDRVQLMAQVLPIYSRTPALTAMTAAGIDRVSKGRFALGLGVSGPQVVEGWHGVTYDAPLGRTRDVIEICRKVWRRERLEHEGAHYRIPLTGGTGLGKPLKIVDKPLRSRIPVYVAALGPANTRLTAQLADGWVPFLYIPERADVVWGEALARGTEERPAELGPLEIMAGGPMAIGDDVTHKRELDRDHLTMYVGGMGARGKNFYNTVVRKYGFEAEAEQVQDLYLAGRRAEAAAKLPAALLEGTSLIGDTSYLKDRLAAYRERGVTVVQVQPVGDDPIRDLRLFREVLDNC</sequence>
<dbReference type="InterPro" id="IPR036661">
    <property type="entry name" value="Luciferase-like_sf"/>
</dbReference>
<keyword evidence="4" id="KW-1185">Reference proteome</keyword>
<comment type="caution">
    <text evidence="3">The sequence shown here is derived from an EMBL/GenBank/DDBJ whole genome shotgun (WGS) entry which is preliminary data.</text>
</comment>
<dbReference type="PANTHER" id="PTHR43244:SF1">
    <property type="entry name" value="5,10-METHYLENETETRAHYDROMETHANOPTERIN REDUCTASE"/>
    <property type="match status" value="1"/>
</dbReference>
<evidence type="ECO:0000313" key="3">
    <source>
        <dbReference type="EMBL" id="MBH0779766.1"/>
    </source>
</evidence>
<dbReference type="Pfam" id="PF00296">
    <property type="entry name" value="Bac_luciferase"/>
    <property type="match status" value="1"/>
</dbReference>
<dbReference type="InterPro" id="IPR019951">
    <property type="entry name" value="F420_OxRdatse_Rv3520c_pred"/>
</dbReference>
<evidence type="ECO:0000256" key="1">
    <source>
        <dbReference type="ARBA" id="ARBA00023002"/>
    </source>
</evidence>
<proteinExistence type="predicted"/>
<dbReference type="Proteomes" id="UP000655751">
    <property type="component" value="Unassembled WGS sequence"/>
</dbReference>